<dbReference type="PROSITE" id="PS50943">
    <property type="entry name" value="HTH_CROC1"/>
    <property type="match status" value="1"/>
</dbReference>
<dbReference type="HOGENOM" id="CLU_543692_0_0_11"/>
<dbReference type="AlphaFoldDB" id="C7QJ41"/>
<protein>
    <submittedName>
        <fullName evidence="3">Transcriptional regulator, XRE family</fullName>
    </submittedName>
</protein>
<evidence type="ECO:0000256" key="1">
    <source>
        <dbReference type="SAM" id="MobiDB-lite"/>
    </source>
</evidence>
<dbReference type="eggNOG" id="ENOG5034A3P">
    <property type="taxonomic scope" value="Bacteria"/>
</dbReference>
<organism evidence="3 4">
    <name type="scientific">Catenulispora acidiphila (strain DSM 44928 / JCM 14897 / NBRC 102108 / NRRL B-24433 / ID139908)</name>
    <dbReference type="NCBI Taxonomy" id="479433"/>
    <lineage>
        <taxon>Bacteria</taxon>
        <taxon>Bacillati</taxon>
        <taxon>Actinomycetota</taxon>
        <taxon>Actinomycetes</taxon>
        <taxon>Catenulisporales</taxon>
        <taxon>Catenulisporaceae</taxon>
        <taxon>Catenulispora</taxon>
    </lineage>
</organism>
<dbReference type="KEGG" id="cai:Caci_0230"/>
<accession>C7QJ41</accession>
<gene>
    <name evidence="3" type="ordered locus">Caci_0230</name>
</gene>
<name>C7QJ41_CATAD</name>
<reference evidence="3 4" key="1">
    <citation type="journal article" date="2009" name="Stand. Genomic Sci.">
        <title>Complete genome sequence of Catenulispora acidiphila type strain (ID 139908).</title>
        <authorList>
            <person name="Copeland A."/>
            <person name="Lapidus A."/>
            <person name="Glavina Del Rio T."/>
            <person name="Nolan M."/>
            <person name="Lucas S."/>
            <person name="Chen F."/>
            <person name="Tice H."/>
            <person name="Cheng J.F."/>
            <person name="Bruce D."/>
            <person name="Goodwin L."/>
            <person name="Pitluck S."/>
            <person name="Mikhailova N."/>
            <person name="Pati A."/>
            <person name="Ivanova N."/>
            <person name="Mavromatis K."/>
            <person name="Chen A."/>
            <person name="Palaniappan K."/>
            <person name="Chain P."/>
            <person name="Land M."/>
            <person name="Hauser L."/>
            <person name="Chang Y.J."/>
            <person name="Jeffries C.D."/>
            <person name="Chertkov O."/>
            <person name="Brettin T."/>
            <person name="Detter J.C."/>
            <person name="Han C."/>
            <person name="Ali Z."/>
            <person name="Tindall B.J."/>
            <person name="Goker M."/>
            <person name="Bristow J."/>
            <person name="Eisen J.A."/>
            <person name="Markowitz V."/>
            <person name="Hugenholtz P."/>
            <person name="Kyrpides N.C."/>
            <person name="Klenk H.P."/>
        </authorList>
    </citation>
    <scope>NUCLEOTIDE SEQUENCE [LARGE SCALE GENOMIC DNA]</scope>
    <source>
        <strain evidence="4">DSM 44928 / JCM 14897 / NBRC 102108 / NRRL B-24433 / ID139908</strain>
    </source>
</reference>
<feature type="region of interest" description="Disordered" evidence="1">
    <location>
        <begin position="1"/>
        <end position="20"/>
    </location>
</feature>
<dbReference type="Proteomes" id="UP000000851">
    <property type="component" value="Chromosome"/>
</dbReference>
<dbReference type="Gene3D" id="1.10.260.40">
    <property type="entry name" value="lambda repressor-like DNA-binding domains"/>
    <property type="match status" value="1"/>
</dbReference>
<dbReference type="InParanoid" id="C7QJ41"/>
<feature type="domain" description="HTH cro/C1-type" evidence="2">
    <location>
        <begin position="39"/>
        <end position="85"/>
    </location>
</feature>
<proteinExistence type="predicted"/>
<evidence type="ECO:0000259" key="2">
    <source>
        <dbReference type="PROSITE" id="PS50943"/>
    </source>
</evidence>
<evidence type="ECO:0000313" key="3">
    <source>
        <dbReference type="EMBL" id="ACU69183.1"/>
    </source>
</evidence>
<dbReference type="RefSeq" id="WP_012784478.1">
    <property type="nucleotide sequence ID" value="NC_013131.1"/>
</dbReference>
<dbReference type="InterPro" id="IPR010982">
    <property type="entry name" value="Lambda_DNA-bd_dom_sf"/>
</dbReference>
<dbReference type="STRING" id="479433.Caci_0230"/>
<dbReference type="OrthoDB" id="3525427at2"/>
<keyword evidence="4" id="KW-1185">Reference proteome</keyword>
<evidence type="ECO:0000313" key="4">
    <source>
        <dbReference type="Proteomes" id="UP000000851"/>
    </source>
</evidence>
<dbReference type="SUPFAM" id="SSF47413">
    <property type="entry name" value="lambda repressor-like DNA-binding domains"/>
    <property type="match status" value="1"/>
</dbReference>
<dbReference type="Pfam" id="PF01381">
    <property type="entry name" value="HTH_3"/>
    <property type="match status" value="1"/>
</dbReference>
<dbReference type="CDD" id="cd00093">
    <property type="entry name" value="HTH_XRE"/>
    <property type="match status" value="1"/>
</dbReference>
<dbReference type="GO" id="GO:0003677">
    <property type="term" value="F:DNA binding"/>
    <property type="evidence" value="ECO:0007669"/>
    <property type="project" value="InterPro"/>
</dbReference>
<dbReference type="InterPro" id="IPR001387">
    <property type="entry name" value="Cro/C1-type_HTH"/>
</dbReference>
<sequence>MAGLDPQERPAGSVPRADQIERMMRRITDGHLRSTGRELTQAAVARYFGVSAETVRSWFSGRRNPGPDRVRDLARFAGVSPIEAFVDAGWLDESDVDPGRSGAGGGGDQMYAPEAAVHALLHDETMRARYAVRLLALESHGSYPLTTDVAAQFLLIPGAAVPALADVERLAGMARIVPSPSAAMLRRHPDYCAVRLELAAFVAEPLRWFGQYSWQGDAGSQTWRPAADRWPAQILVQDIVSGRSTEAAADGWSCRDQRPLVLIGGRYSSSMAAAMLAGALGWQFVLVHSGTVIDRSGQVVATRRDWLSGPAEAWREVAEHVGRSHAAGRPWPAVLAARPHSFLTPDGSPDHGALEQLRRTPARIVYARPHEAVLDWWTERQIGLSCEREYKSTALALRKQIEAGFDHIEEALRARAETISAERGREDLTIRCRRPSGALDPLRPQIPDGLVDDQVRLAWRSLTWLGHTSRHAAELPTRTPRSGPLRRFKRLLEADQEASLS</sequence>
<dbReference type="SMART" id="SM00530">
    <property type="entry name" value="HTH_XRE"/>
    <property type="match status" value="1"/>
</dbReference>
<dbReference type="EMBL" id="CP001700">
    <property type="protein sequence ID" value="ACU69183.1"/>
    <property type="molecule type" value="Genomic_DNA"/>
</dbReference>